<gene>
    <name evidence="1" type="ORF">JK358_38280</name>
</gene>
<organism evidence="1 2">
    <name type="scientific">Nocardia acididurans</name>
    <dbReference type="NCBI Taxonomy" id="2802282"/>
    <lineage>
        <taxon>Bacteria</taxon>
        <taxon>Bacillati</taxon>
        <taxon>Actinomycetota</taxon>
        <taxon>Actinomycetes</taxon>
        <taxon>Mycobacteriales</taxon>
        <taxon>Nocardiaceae</taxon>
        <taxon>Nocardia</taxon>
    </lineage>
</organism>
<name>A0ABS1MJN9_9NOCA</name>
<proteinExistence type="predicted"/>
<dbReference type="Proteomes" id="UP000602198">
    <property type="component" value="Unassembled WGS sequence"/>
</dbReference>
<sequence length="55" mass="6324">MSDSCPWCLDPHADDDTDTSLLCLTHAAEFEGLSVEQFERRDREEYEEFRAAIDG</sequence>
<dbReference type="RefSeq" id="WP_201958656.1">
    <property type="nucleotide sequence ID" value="NZ_JAERRJ010000028.1"/>
</dbReference>
<accession>A0ABS1MJN9</accession>
<reference evidence="1 2" key="1">
    <citation type="submission" date="2021-01" db="EMBL/GenBank/DDBJ databases">
        <title>WGS of actinomycetes isolated from Thailand.</title>
        <authorList>
            <person name="Thawai C."/>
        </authorList>
    </citation>
    <scope>NUCLEOTIDE SEQUENCE [LARGE SCALE GENOMIC DNA]</scope>
    <source>
        <strain evidence="1 2">LPG 2</strain>
    </source>
</reference>
<keyword evidence="2" id="KW-1185">Reference proteome</keyword>
<evidence type="ECO:0000313" key="1">
    <source>
        <dbReference type="EMBL" id="MBL1080260.1"/>
    </source>
</evidence>
<comment type="caution">
    <text evidence="1">The sequence shown here is derived from an EMBL/GenBank/DDBJ whole genome shotgun (WGS) entry which is preliminary data.</text>
</comment>
<protein>
    <submittedName>
        <fullName evidence="1">Uncharacterized protein</fullName>
    </submittedName>
</protein>
<dbReference type="EMBL" id="JAERRJ010000028">
    <property type="protein sequence ID" value="MBL1080260.1"/>
    <property type="molecule type" value="Genomic_DNA"/>
</dbReference>
<evidence type="ECO:0000313" key="2">
    <source>
        <dbReference type="Proteomes" id="UP000602198"/>
    </source>
</evidence>